<gene>
    <name evidence="3" type="ORF">GCM10010191_23140</name>
</gene>
<reference evidence="4" key="1">
    <citation type="journal article" date="2019" name="Int. J. Syst. Evol. Microbiol.">
        <title>The Global Catalogue of Microorganisms (GCM) 10K type strain sequencing project: providing services to taxonomists for standard genome sequencing and annotation.</title>
        <authorList>
            <consortium name="The Broad Institute Genomics Platform"/>
            <consortium name="The Broad Institute Genome Sequencing Center for Infectious Disease"/>
            <person name="Wu L."/>
            <person name="Ma J."/>
        </authorList>
    </citation>
    <scope>NUCLEOTIDE SEQUENCE [LARGE SCALE GENOMIC DNA]</scope>
    <source>
        <strain evidence="4">JCM 3325</strain>
    </source>
</reference>
<accession>A0ABP5VVL0</accession>
<dbReference type="EMBL" id="BAAARW010000008">
    <property type="protein sequence ID" value="GAA2412910.1"/>
    <property type="molecule type" value="Genomic_DNA"/>
</dbReference>
<feature type="compositionally biased region" description="Basic and acidic residues" evidence="1">
    <location>
        <begin position="64"/>
        <end position="79"/>
    </location>
</feature>
<feature type="compositionally biased region" description="Basic residues" evidence="1">
    <location>
        <begin position="354"/>
        <end position="373"/>
    </location>
</feature>
<evidence type="ECO:0000313" key="3">
    <source>
        <dbReference type="EMBL" id="GAA2412910.1"/>
    </source>
</evidence>
<organism evidence="3 4">
    <name type="scientific">Actinomadura vinacea</name>
    <dbReference type="NCBI Taxonomy" id="115336"/>
    <lineage>
        <taxon>Bacteria</taxon>
        <taxon>Bacillati</taxon>
        <taxon>Actinomycetota</taxon>
        <taxon>Actinomycetes</taxon>
        <taxon>Streptosporangiales</taxon>
        <taxon>Thermomonosporaceae</taxon>
        <taxon>Actinomadura</taxon>
    </lineage>
</organism>
<feature type="region of interest" description="Disordered" evidence="1">
    <location>
        <begin position="340"/>
        <end position="373"/>
    </location>
</feature>
<feature type="chain" id="PRO_5047007062" evidence="2">
    <location>
        <begin position="22"/>
        <end position="373"/>
    </location>
</feature>
<keyword evidence="4" id="KW-1185">Reference proteome</keyword>
<keyword evidence="2" id="KW-0732">Signal</keyword>
<protein>
    <submittedName>
        <fullName evidence="3">Uncharacterized protein</fullName>
    </submittedName>
</protein>
<evidence type="ECO:0000256" key="1">
    <source>
        <dbReference type="SAM" id="MobiDB-lite"/>
    </source>
</evidence>
<feature type="region of interest" description="Disordered" evidence="1">
    <location>
        <begin position="61"/>
        <end position="126"/>
    </location>
</feature>
<name>A0ABP5VVL0_9ACTN</name>
<evidence type="ECO:0000313" key="4">
    <source>
        <dbReference type="Proteomes" id="UP001501231"/>
    </source>
</evidence>
<proteinExistence type="predicted"/>
<sequence>MLGCLAMVGATSFGMAVPAEAAEKPRPRGAVPVECRMILRTGDWHALRECKEAWRAMYKSRQRTKIERQLRERSADNAQRRTLPAQAPSPSRSHDKPSAPPVPTSQPRTPRLPAEPSPTPTRDLAEEATGTGSLQPLFLLGLLLPAAAAIGYPMRHRIHAMAAASFVSPLPSPAESTIRFSYRPAIDPFAVPVLGLAGAGASATARVVTLSALEDLGGNTLVVIPRPDATALFGLAEDDLLDETGAGLFIPGNLDAALAFMETELAVRRSTGAAQTPRLLLVAECGVDSDRIEEIRGRHPEEFTALLLGDWPGDTASVDEEGLVRASPALAATLPERLPAVSRTEARDRLHAAVQRHRPSRPHLPRRSRRRRR</sequence>
<dbReference type="Proteomes" id="UP001501231">
    <property type="component" value="Unassembled WGS sequence"/>
</dbReference>
<comment type="caution">
    <text evidence="3">The sequence shown here is derived from an EMBL/GenBank/DDBJ whole genome shotgun (WGS) entry which is preliminary data.</text>
</comment>
<evidence type="ECO:0000256" key="2">
    <source>
        <dbReference type="SAM" id="SignalP"/>
    </source>
</evidence>
<feature type="signal peptide" evidence="2">
    <location>
        <begin position="1"/>
        <end position="21"/>
    </location>
</feature>